<evidence type="ECO:0000313" key="2">
    <source>
        <dbReference type="Proteomes" id="UP000076552"/>
    </source>
</evidence>
<sequence>LRKRFQVHLAAGSRERAPALHFELADVQNQADELVKELSMISSIMEEQTKCIADFDKMSHPLPRWSRREDEKSPHRLENKILRSRLESQCQEIKLLDCAARSIGKAISDIILHEQIRLLNAHAGGV</sequence>
<accession>A0A166Z867</accession>
<dbReference type="EMBL" id="LFIV01000002">
    <property type="protein sequence ID" value="KZL78571.1"/>
    <property type="molecule type" value="Genomic_DNA"/>
</dbReference>
<feature type="non-terminal residue" evidence="1">
    <location>
        <position position="1"/>
    </location>
</feature>
<proteinExistence type="predicted"/>
<dbReference type="Proteomes" id="UP000076552">
    <property type="component" value="Unassembled WGS sequence"/>
</dbReference>
<organism evidence="1 2">
    <name type="scientific">Colletotrichum tofieldiae</name>
    <dbReference type="NCBI Taxonomy" id="708197"/>
    <lineage>
        <taxon>Eukaryota</taxon>
        <taxon>Fungi</taxon>
        <taxon>Dikarya</taxon>
        <taxon>Ascomycota</taxon>
        <taxon>Pezizomycotina</taxon>
        <taxon>Sordariomycetes</taxon>
        <taxon>Hypocreomycetidae</taxon>
        <taxon>Glomerellales</taxon>
        <taxon>Glomerellaceae</taxon>
        <taxon>Colletotrichum</taxon>
        <taxon>Colletotrichum spaethianum species complex</taxon>
    </lineage>
</organism>
<evidence type="ECO:0000313" key="1">
    <source>
        <dbReference type="EMBL" id="KZL78571.1"/>
    </source>
</evidence>
<protein>
    <submittedName>
        <fullName evidence="1">Uncharacterized protein</fullName>
    </submittedName>
</protein>
<dbReference type="AlphaFoldDB" id="A0A166Z867"/>
<keyword evidence="2" id="KW-1185">Reference proteome</keyword>
<feature type="non-terminal residue" evidence="1">
    <location>
        <position position="126"/>
    </location>
</feature>
<reference evidence="1 2" key="1">
    <citation type="submission" date="2015-06" db="EMBL/GenBank/DDBJ databases">
        <title>Survival trade-offs in plant roots during colonization by closely related pathogenic and mutualistic fungi.</title>
        <authorList>
            <person name="Hacquard S."/>
            <person name="Kracher B."/>
            <person name="Hiruma K."/>
            <person name="Weinman A."/>
            <person name="Muench P."/>
            <person name="Garrido Oter R."/>
            <person name="Ver Loren van Themaat E."/>
            <person name="Dallerey J.-F."/>
            <person name="Damm U."/>
            <person name="Henrissat B."/>
            <person name="Lespinet O."/>
            <person name="Thon M."/>
            <person name="Kemen E."/>
            <person name="McHardy A.C."/>
            <person name="Schulze-Lefert P."/>
            <person name="O'Connell R.J."/>
        </authorList>
    </citation>
    <scope>NUCLEOTIDE SEQUENCE [LARGE SCALE GENOMIC DNA]</scope>
    <source>
        <strain evidence="1 2">0861</strain>
    </source>
</reference>
<gene>
    <name evidence="1" type="ORF">CT0861_01569</name>
</gene>
<comment type="caution">
    <text evidence="1">The sequence shown here is derived from an EMBL/GenBank/DDBJ whole genome shotgun (WGS) entry which is preliminary data.</text>
</comment>
<dbReference type="STRING" id="708197.A0A166Z867"/>
<name>A0A166Z867_9PEZI</name>